<reference evidence="1 2" key="1">
    <citation type="submission" date="2023-02" db="EMBL/GenBank/DDBJ databases">
        <authorList>
            <person name="Maleckis M."/>
        </authorList>
    </citation>
    <scope>NUCLEOTIDE SEQUENCE [LARGE SCALE GENOMIC DNA]</scope>
    <source>
        <strain evidence="1 2">P8-A2</strain>
    </source>
</reference>
<organism evidence="1 2">
    <name type="scientific">Streptomyces mirabilis</name>
    <dbReference type="NCBI Taxonomy" id="68239"/>
    <lineage>
        <taxon>Bacteria</taxon>
        <taxon>Bacillati</taxon>
        <taxon>Actinomycetota</taxon>
        <taxon>Actinomycetes</taxon>
        <taxon>Kitasatosporales</taxon>
        <taxon>Streptomycetaceae</taxon>
        <taxon>Streptomyces</taxon>
    </lineage>
</organism>
<evidence type="ECO:0000313" key="1">
    <source>
        <dbReference type="EMBL" id="MDU8990947.1"/>
    </source>
</evidence>
<gene>
    <name evidence="1" type="ORF">PU648_00520</name>
</gene>
<name>A0ABU3UAK1_9ACTN</name>
<protein>
    <submittedName>
        <fullName evidence="1">Uncharacterized protein</fullName>
    </submittedName>
</protein>
<proteinExistence type="predicted"/>
<accession>A0ABU3UAK1</accession>
<keyword evidence="2" id="KW-1185">Reference proteome</keyword>
<evidence type="ECO:0000313" key="2">
    <source>
        <dbReference type="Proteomes" id="UP001257627"/>
    </source>
</evidence>
<dbReference type="EMBL" id="JARAKF010000001">
    <property type="protein sequence ID" value="MDU8990947.1"/>
    <property type="molecule type" value="Genomic_DNA"/>
</dbReference>
<dbReference type="RefSeq" id="WP_164331908.1">
    <property type="nucleotide sequence ID" value="NZ_JARAKF010000001.1"/>
</dbReference>
<sequence>MLLLSEFLLHADFQVELDGPVFIAAGDRVSYEDGGVVVTRSTGKQYKHPIRDSY</sequence>
<dbReference type="Proteomes" id="UP001257627">
    <property type="component" value="Unassembled WGS sequence"/>
</dbReference>
<comment type="caution">
    <text evidence="1">The sequence shown here is derived from an EMBL/GenBank/DDBJ whole genome shotgun (WGS) entry which is preliminary data.</text>
</comment>